<feature type="region of interest" description="Disordered" evidence="2">
    <location>
        <begin position="1124"/>
        <end position="1145"/>
    </location>
</feature>
<proteinExistence type="predicted"/>
<dbReference type="STRING" id="37360.A0A0G4J7T4"/>
<accession>A0A0G4J7T4</accession>
<keyword evidence="1" id="KW-0175">Coiled coil</keyword>
<feature type="coiled-coil region" evidence="1">
    <location>
        <begin position="644"/>
        <end position="775"/>
    </location>
</feature>
<dbReference type="EMBL" id="CDSF01000144">
    <property type="protein sequence ID" value="CEP03449.1"/>
    <property type="molecule type" value="Genomic_DNA"/>
</dbReference>
<dbReference type="PANTHER" id="PTHR43941">
    <property type="entry name" value="STRUCTURAL MAINTENANCE OF CHROMOSOMES PROTEIN 2"/>
    <property type="match status" value="1"/>
</dbReference>
<feature type="region of interest" description="Disordered" evidence="2">
    <location>
        <begin position="1258"/>
        <end position="1295"/>
    </location>
</feature>
<dbReference type="OMA" id="KQTRNQI"/>
<organism evidence="3 4">
    <name type="scientific">Plasmodiophora brassicae</name>
    <name type="common">Clubroot disease agent</name>
    <dbReference type="NCBI Taxonomy" id="37360"/>
    <lineage>
        <taxon>Eukaryota</taxon>
        <taxon>Sar</taxon>
        <taxon>Rhizaria</taxon>
        <taxon>Endomyxa</taxon>
        <taxon>Phytomyxea</taxon>
        <taxon>Plasmodiophorida</taxon>
        <taxon>Plasmodiophoridae</taxon>
        <taxon>Plasmodiophora</taxon>
    </lineage>
</organism>
<feature type="compositionally biased region" description="Basic and acidic residues" evidence="2">
    <location>
        <begin position="97"/>
        <end position="107"/>
    </location>
</feature>
<feature type="region of interest" description="Disordered" evidence="2">
    <location>
        <begin position="97"/>
        <end position="121"/>
    </location>
</feature>
<dbReference type="Gene3D" id="1.10.287.1490">
    <property type="match status" value="2"/>
</dbReference>
<feature type="coiled-coil region" evidence="1">
    <location>
        <begin position="1038"/>
        <end position="1065"/>
    </location>
</feature>
<feature type="compositionally biased region" description="Polar residues" evidence="2">
    <location>
        <begin position="299"/>
        <end position="309"/>
    </location>
</feature>
<feature type="compositionally biased region" description="Low complexity" evidence="2">
    <location>
        <begin position="1276"/>
        <end position="1295"/>
    </location>
</feature>
<keyword evidence="4" id="KW-1185">Reference proteome</keyword>
<feature type="region of interest" description="Disordered" evidence="2">
    <location>
        <begin position="1344"/>
        <end position="1389"/>
    </location>
</feature>
<name>A0A0G4J7T4_PLABS</name>
<reference evidence="3 4" key="1">
    <citation type="submission" date="2015-02" db="EMBL/GenBank/DDBJ databases">
        <authorList>
            <person name="Chooi Y.-H."/>
        </authorList>
    </citation>
    <scope>NUCLEOTIDE SEQUENCE [LARGE SCALE GENOMIC DNA]</scope>
    <source>
        <strain evidence="3">E3</strain>
    </source>
</reference>
<evidence type="ECO:0000256" key="2">
    <source>
        <dbReference type="SAM" id="MobiDB-lite"/>
    </source>
</evidence>
<feature type="region of interest" description="Disordered" evidence="2">
    <location>
        <begin position="281"/>
        <end position="312"/>
    </location>
</feature>
<protein>
    <submittedName>
        <fullName evidence="3">Uncharacterized protein</fullName>
    </submittedName>
</protein>
<evidence type="ECO:0000313" key="3">
    <source>
        <dbReference type="EMBL" id="CEP03449.1"/>
    </source>
</evidence>
<dbReference type="Proteomes" id="UP000039324">
    <property type="component" value="Unassembled WGS sequence"/>
</dbReference>
<sequence length="1515" mass="169508">MATGATSSADDLAEQYREKLRRLVPEWKRQKEVIKELEAQLDAERQRADADVEKERSRAEDAEAQVAALRGKLMKLVPEWKRLQAVEKDLNAKLERATAAVREERRKSSTSSELASRSVDEFERLTSELSDANRQLADCESERSQLRKALDAADEEIADLAEEKKDLVRAIEKAKHDLDILRQREAETQDDLNRALDDIDNLRQALAVAESRNTTTEPDLTETTILKSQLEKAADELERQQTQFDAAIRKQDEDRDALQSVLNELNTLRAEYADLQGERDDLEEKLKVSSSRADAETQYGDSSSESEGATQELEQLTLELHEARQRASDRDLVFSKHLELVQAQEELVANFDFVRKQLDSKNATIKNLIAEMEILRHRQMRTASTSDKELQQLQMEIARQSSLIDRLTSQLVAAHAEVDKQGARVQRLQAKLDKASERPTKAELLKARQEIKSLTRKLEMSESALAALRDDLRNATAEVEHARDLRVEIEQLRANAAELEQAHEDAISEIADQLRQAEQDFESVKSQLSASYDARETMESQLDALKQESASTVTQLNAQIDELRTQYNVVEAARSALVADGDALDKENQDLQEEVQRLKEELSRLVSENEYERRQSEEFQSQVPDLMNSQDEGPLLVNNTAPEIEELRACNVELQRELDSVRAELENLDRQEEVHRLQEELSRLFSENEDERSKVEQLQARIDELENSQSKTSLFLKGDSPEVEELRSRLFELQQELDSARTEAQTRVELLENQLQEAEERRVELLLEINVLKEHTASPQEESAGNLNGNIKAVPNGEVPDAKLRDSFSHVTSFEPQPLEASGSSSSSLVDDVEYEIREVRQDDVPEELLTLRQSNNELLLQIEALRSVADSLPDGNAAAQEIAQLKSTIEGLELEANENSVELERLRDANARLQRELKHLQAKNDVESQLQIETLEEQVLELEHERSKSTLELNSLREQVQRLKGNSLDSQEASRARETALREELRQKQLQLDNAVQSSKALQKKLHELSSSLSVTNEELASRRKELGSLQEKVALLDAMSAENKCLRDKLDDVTEQLDMMKSALRTDDVQAQLADRAEEVETLRGLLKEKEASIKDERHAATKQRKKLEKELASLREELEKAVELSQRSKEDKPHKAPSPTQGGAIREAYEIEISGLKQQITDLTTQLQELKASQNTQRIRSHAPGSAVPLRAPPAAAIPRNPVRLAADAREDHTPKPTSEFEEKYRDLERRTITLVGLYAELRENYIIALEKLQSGRQASSDKEPDTRSTIQAAAKSPPATSAAPSKPRSSSLLQSFTKLFRRQLYDENGKPIAIADMTEDTQFVYDPVLKKYVDVNAPASEPSKPALPPPRPSSSASTPATGPRPTPAGGAGLTRRTGTASRYALPDGISLPSAAAPAPSVSSSIGPVQALPAKAVSVPPGEYSPLPISSIDMLPRSDAAVVVMLHSMVAELRYEKRQILDKVRVMSHSVRDKLASGGCDDRPSAITIPVSRAVYGIATAVGVASAIISLT</sequence>
<feature type="coiled-coil region" evidence="1">
    <location>
        <begin position="876"/>
        <end position="1006"/>
    </location>
</feature>
<feature type="region of interest" description="Disordered" evidence="2">
    <location>
        <begin position="777"/>
        <end position="802"/>
    </location>
</feature>
<evidence type="ECO:0000313" key="4">
    <source>
        <dbReference type="Proteomes" id="UP000039324"/>
    </source>
</evidence>
<feature type="compositionally biased region" description="Low complexity" evidence="2">
    <location>
        <begin position="1357"/>
        <end position="1367"/>
    </location>
</feature>
<dbReference type="OrthoDB" id="10255522at2759"/>
<feature type="compositionally biased region" description="Basic and acidic residues" evidence="2">
    <location>
        <begin position="1124"/>
        <end position="1137"/>
    </location>
</feature>
<feature type="compositionally biased region" description="Polar residues" evidence="2">
    <location>
        <begin position="777"/>
        <end position="789"/>
    </location>
</feature>
<feature type="compositionally biased region" description="Low complexity" evidence="2">
    <location>
        <begin position="1377"/>
        <end position="1389"/>
    </location>
</feature>
<gene>
    <name evidence="3" type="ORF">PBRA_003209</name>
</gene>
<dbReference type="PANTHER" id="PTHR43941:SF1">
    <property type="entry name" value="STRUCTURAL MAINTENANCE OF CHROMOSOMES PROTEIN 2"/>
    <property type="match status" value="1"/>
</dbReference>
<evidence type="ECO:0000256" key="1">
    <source>
        <dbReference type="SAM" id="Coils"/>
    </source>
</evidence>
<feature type="coiled-coil region" evidence="1">
    <location>
        <begin position="358"/>
        <end position="615"/>
    </location>
</feature>